<dbReference type="GO" id="GO:0006633">
    <property type="term" value="P:fatty acid biosynthetic process"/>
    <property type="evidence" value="ECO:0007669"/>
    <property type="project" value="TreeGrafter"/>
</dbReference>
<reference evidence="5" key="1">
    <citation type="submission" date="2020-11" db="EMBL/GenBank/DDBJ databases">
        <authorList>
            <person name="Tran Van P."/>
        </authorList>
    </citation>
    <scope>NUCLEOTIDE SEQUENCE</scope>
</reference>
<dbReference type="SUPFAM" id="SSF56801">
    <property type="entry name" value="Acetyl-CoA synthetase-like"/>
    <property type="match status" value="1"/>
</dbReference>
<dbReference type="GO" id="GO:0006637">
    <property type="term" value="P:acyl-CoA metabolic process"/>
    <property type="evidence" value="ECO:0007669"/>
    <property type="project" value="TreeGrafter"/>
</dbReference>
<organism evidence="5">
    <name type="scientific">Cyprideis torosa</name>
    <dbReference type="NCBI Taxonomy" id="163714"/>
    <lineage>
        <taxon>Eukaryota</taxon>
        <taxon>Metazoa</taxon>
        <taxon>Ecdysozoa</taxon>
        <taxon>Arthropoda</taxon>
        <taxon>Crustacea</taxon>
        <taxon>Oligostraca</taxon>
        <taxon>Ostracoda</taxon>
        <taxon>Podocopa</taxon>
        <taxon>Podocopida</taxon>
        <taxon>Cytherocopina</taxon>
        <taxon>Cytheroidea</taxon>
        <taxon>Cytherideidae</taxon>
        <taxon>Cyprideis</taxon>
    </lineage>
</organism>
<accession>A0A7R8WEA9</accession>
<dbReference type="Gene3D" id="3.40.50.12780">
    <property type="entry name" value="N-terminal domain of ligase-like"/>
    <property type="match status" value="1"/>
</dbReference>
<evidence type="ECO:0000256" key="2">
    <source>
        <dbReference type="ARBA" id="ARBA00022598"/>
    </source>
</evidence>
<keyword evidence="4" id="KW-0067">ATP-binding</keyword>
<keyword evidence="3" id="KW-0547">Nucleotide-binding</keyword>
<sequence>MRLTLPRLILSVVQRKYDFPAILSGAAKPPAYFNFTNEIFEPLATESETKDRPALWFVDRGHGVDVKYSFHDLFVNVQWMTGFLCDRLRIKPHDRIIVILPKIPEWWIVNLVCLRIGKRLVGS</sequence>
<dbReference type="GO" id="GO:0005524">
    <property type="term" value="F:ATP binding"/>
    <property type="evidence" value="ECO:0007669"/>
    <property type="project" value="UniProtKB-KW"/>
</dbReference>
<name>A0A7R8WEA9_9CRUS</name>
<comment type="similarity">
    <text evidence="1">Belongs to the ATP-dependent AMP-binding enzyme family.</text>
</comment>
<dbReference type="PANTHER" id="PTHR43605:SF10">
    <property type="entry name" value="ACYL-COA SYNTHETASE MEDIUM CHAIN FAMILY MEMBER 3"/>
    <property type="match status" value="1"/>
</dbReference>
<proteinExistence type="inferred from homology"/>
<evidence type="ECO:0000256" key="3">
    <source>
        <dbReference type="ARBA" id="ARBA00022741"/>
    </source>
</evidence>
<gene>
    <name evidence="5" type="ORF">CTOB1V02_LOCUS5657</name>
</gene>
<evidence type="ECO:0000256" key="4">
    <source>
        <dbReference type="ARBA" id="ARBA00022840"/>
    </source>
</evidence>
<evidence type="ECO:0000256" key="1">
    <source>
        <dbReference type="ARBA" id="ARBA00006432"/>
    </source>
</evidence>
<evidence type="ECO:0000313" key="5">
    <source>
        <dbReference type="EMBL" id="CAD7227758.1"/>
    </source>
</evidence>
<dbReference type="InterPro" id="IPR042099">
    <property type="entry name" value="ANL_N_sf"/>
</dbReference>
<dbReference type="EMBL" id="OB661247">
    <property type="protein sequence ID" value="CAD7227758.1"/>
    <property type="molecule type" value="Genomic_DNA"/>
</dbReference>
<dbReference type="AlphaFoldDB" id="A0A7R8WEA9"/>
<protein>
    <submittedName>
        <fullName evidence="5">Uncharacterized protein</fullName>
    </submittedName>
</protein>
<dbReference type="OrthoDB" id="6614653at2759"/>
<keyword evidence="2" id="KW-0436">Ligase</keyword>
<dbReference type="InterPro" id="IPR051087">
    <property type="entry name" value="Mitochondrial_ACSM"/>
</dbReference>
<dbReference type="PANTHER" id="PTHR43605">
    <property type="entry name" value="ACYL-COENZYME A SYNTHETASE"/>
    <property type="match status" value="1"/>
</dbReference>
<dbReference type="GO" id="GO:0005759">
    <property type="term" value="C:mitochondrial matrix"/>
    <property type="evidence" value="ECO:0007669"/>
    <property type="project" value="TreeGrafter"/>
</dbReference>
<dbReference type="GO" id="GO:0015645">
    <property type="term" value="F:fatty acid ligase activity"/>
    <property type="evidence" value="ECO:0007669"/>
    <property type="project" value="TreeGrafter"/>
</dbReference>
<dbReference type="GO" id="GO:0004321">
    <property type="term" value="F:fatty-acyl-CoA synthase activity"/>
    <property type="evidence" value="ECO:0007669"/>
    <property type="project" value="TreeGrafter"/>
</dbReference>